<feature type="compositionally biased region" description="Low complexity" evidence="12">
    <location>
        <begin position="440"/>
        <end position="451"/>
    </location>
</feature>
<keyword evidence="7" id="KW-0788">Thiol protease</keyword>
<evidence type="ECO:0000256" key="11">
    <source>
        <dbReference type="RuleBase" id="RU363115"/>
    </source>
</evidence>
<comment type="subcellular location">
    <subcellularLocation>
        <location evidence="11">Nucleus</location>
    </subcellularLocation>
    <subcellularLocation>
        <location evidence="11">Cytoplasm</location>
    </subcellularLocation>
    <subcellularLocation>
        <location evidence="1">Preautophagosomal structure</location>
    </subcellularLocation>
</comment>
<feature type="region of interest" description="Disordered" evidence="12">
    <location>
        <begin position="42"/>
        <end position="122"/>
    </location>
</feature>
<feature type="region of interest" description="Disordered" evidence="12">
    <location>
        <begin position="430"/>
        <end position="451"/>
    </location>
</feature>
<feature type="compositionally biased region" description="Basic and acidic residues" evidence="12">
    <location>
        <begin position="319"/>
        <end position="332"/>
    </location>
</feature>
<comment type="similarity">
    <text evidence="2 11">Belongs to the peptidase C54 family.</text>
</comment>
<feature type="compositionally biased region" description="Low complexity" evidence="12">
    <location>
        <begin position="65"/>
        <end position="100"/>
    </location>
</feature>
<dbReference type="InterPro" id="IPR046792">
    <property type="entry name" value="Peptidase_C54_cat"/>
</dbReference>
<evidence type="ECO:0000256" key="5">
    <source>
        <dbReference type="ARBA" id="ARBA00022670"/>
    </source>
</evidence>
<dbReference type="Pfam" id="PF03416">
    <property type="entry name" value="Peptidase_C54"/>
    <property type="match status" value="2"/>
</dbReference>
<evidence type="ECO:0000256" key="8">
    <source>
        <dbReference type="ARBA" id="ARBA00022927"/>
    </source>
</evidence>
<accession>A0ABQ0KUU8</accession>
<dbReference type="InterPro" id="IPR005078">
    <property type="entry name" value="Peptidase_C54"/>
</dbReference>
<keyword evidence="8" id="KW-0653">Protein transport</keyword>
<sequence>MASGVRCCVQVWFTYRAGFPEPIRDLVGVEVLGPPLAFPLPPASAGHGPPSAGVGAPPMHSPKQSDASLYACSSPSSSTHGHACSHASHSTSSSTTSSSGNRKWWRLSLGNTGGSKGRSSDAGWAACCGPRRAFANDCLDPNRSPTILPCPPPSFPPPSPSSQATHAHLLFWFADAPAAPSSVHRMALAGKRKVGKDVGMWFGPSAAGVAVKMLVEGFEGCGMGVAVAADGTPVYYDTMKTLFTFPQSVGDGDFYPDPHHSRPTVPLRLYLEGDNVYNSHQAQPHPPSHKRTASYGHGHPHLHERGGSMSPERAGSMSSERRGSLSLELERRGGSLSPDPYWPMTETSWCATFVVPSRPASARCTGRIPPTLVLPHWQRAHSLAELQTFHCDRVRKMPMAGLDPSMLIGFLVRSEDEWLDLRRRITEGEDAEVEVDDGDASSVSHASCSSNWSHPPVSSRCTYIPTHSKSTTGTSTGSSASQVDMEDDAAGPITPLPGSSFDLSIAANAAAAGVGGRKGKEPEWVVRDEDDDEDDFVDAATEVLDDNDPEEEEPEGGDIEDDWVDPVSTSAPAPVVVAPPPPVKKVEVKVKAGIVFVLGVGDQDQDVDVDERHWECRGAQFKKQ</sequence>
<dbReference type="EC" id="3.4.22.-" evidence="11"/>
<dbReference type="Proteomes" id="UP000815677">
    <property type="component" value="Unassembled WGS sequence"/>
</dbReference>
<evidence type="ECO:0000256" key="10">
    <source>
        <dbReference type="ARBA" id="ARBA00029362"/>
    </source>
</evidence>
<organism evidence="14 15">
    <name type="scientific">Mycena chlorophos</name>
    <name type="common">Agaric fungus</name>
    <name type="synonym">Agaricus chlorophos</name>
    <dbReference type="NCBI Taxonomy" id="658473"/>
    <lineage>
        <taxon>Eukaryota</taxon>
        <taxon>Fungi</taxon>
        <taxon>Dikarya</taxon>
        <taxon>Basidiomycota</taxon>
        <taxon>Agaricomycotina</taxon>
        <taxon>Agaricomycetes</taxon>
        <taxon>Agaricomycetidae</taxon>
        <taxon>Agaricales</taxon>
        <taxon>Marasmiineae</taxon>
        <taxon>Mycenaceae</taxon>
        <taxon>Mycena</taxon>
    </lineage>
</organism>
<proteinExistence type="inferred from homology"/>
<evidence type="ECO:0000313" key="15">
    <source>
        <dbReference type="Proteomes" id="UP000815677"/>
    </source>
</evidence>
<feature type="region of interest" description="Disordered" evidence="12">
    <location>
        <begin position="277"/>
        <end position="332"/>
    </location>
</feature>
<keyword evidence="6 11" id="KW-0378">Hydrolase</keyword>
<dbReference type="InterPro" id="IPR038765">
    <property type="entry name" value="Papain-like_cys_pep_sf"/>
</dbReference>
<feature type="region of interest" description="Disordered" evidence="12">
    <location>
        <begin position="511"/>
        <end position="580"/>
    </location>
</feature>
<feature type="compositionally biased region" description="Low complexity" evidence="12">
    <location>
        <begin position="466"/>
        <end position="479"/>
    </location>
</feature>
<keyword evidence="9" id="KW-0072">Autophagy</keyword>
<feature type="compositionally biased region" description="Acidic residues" evidence="12">
    <location>
        <begin position="528"/>
        <end position="564"/>
    </location>
</feature>
<feature type="compositionally biased region" description="Low complexity" evidence="12">
    <location>
        <begin position="43"/>
        <end position="58"/>
    </location>
</feature>
<feature type="compositionally biased region" description="Basic and acidic residues" evidence="12">
    <location>
        <begin position="518"/>
        <end position="527"/>
    </location>
</feature>
<feature type="domain" description="Peptidase C54 catalytic" evidence="13">
    <location>
        <begin position="251"/>
        <end position="423"/>
    </location>
</feature>
<evidence type="ECO:0000256" key="1">
    <source>
        <dbReference type="ARBA" id="ARBA00004329"/>
    </source>
</evidence>
<dbReference type="EMBL" id="DF838160">
    <property type="protein sequence ID" value="GAT42647.1"/>
    <property type="molecule type" value="Genomic_DNA"/>
</dbReference>
<evidence type="ECO:0000256" key="7">
    <source>
        <dbReference type="ARBA" id="ARBA00022807"/>
    </source>
</evidence>
<keyword evidence="15" id="KW-1185">Reference proteome</keyword>
<feature type="region of interest" description="Disordered" evidence="12">
    <location>
        <begin position="463"/>
        <end position="496"/>
    </location>
</feature>
<feature type="domain" description="Peptidase C54 catalytic" evidence="13">
    <location>
        <begin position="10"/>
        <end position="243"/>
    </location>
</feature>
<evidence type="ECO:0000313" key="14">
    <source>
        <dbReference type="EMBL" id="GAT42647.1"/>
    </source>
</evidence>
<evidence type="ECO:0000256" key="9">
    <source>
        <dbReference type="ARBA" id="ARBA00023006"/>
    </source>
</evidence>
<evidence type="ECO:0000256" key="3">
    <source>
        <dbReference type="ARBA" id="ARBA00022448"/>
    </source>
</evidence>
<evidence type="ECO:0000256" key="4">
    <source>
        <dbReference type="ARBA" id="ARBA00022490"/>
    </source>
</evidence>
<keyword evidence="11" id="KW-0539">Nucleus</keyword>
<reference evidence="14" key="1">
    <citation type="submission" date="2014-09" db="EMBL/GenBank/DDBJ databases">
        <title>Genome sequence of the luminous mushroom Mycena chlorophos for searching fungal bioluminescence genes.</title>
        <authorList>
            <person name="Tanaka Y."/>
            <person name="Kasuga D."/>
            <person name="Oba Y."/>
            <person name="Hase S."/>
            <person name="Sato K."/>
            <person name="Oba Y."/>
            <person name="Sakakibara Y."/>
        </authorList>
    </citation>
    <scope>NUCLEOTIDE SEQUENCE</scope>
</reference>
<keyword evidence="5 11" id="KW-0645">Protease</keyword>
<gene>
    <name evidence="14" type="ORF">MCHLO_00356</name>
</gene>
<feature type="compositionally biased region" description="Basic residues" evidence="12">
    <location>
        <begin position="287"/>
        <end position="300"/>
    </location>
</feature>
<evidence type="ECO:0000256" key="2">
    <source>
        <dbReference type="ARBA" id="ARBA00010958"/>
    </source>
</evidence>
<dbReference type="PANTHER" id="PTHR22624">
    <property type="entry name" value="CYSTEINE PROTEASE ATG4"/>
    <property type="match status" value="1"/>
</dbReference>
<evidence type="ECO:0000256" key="6">
    <source>
        <dbReference type="ARBA" id="ARBA00022801"/>
    </source>
</evidence>
<protein>
    <recommendedName>
        <fullName evidence="11">Cysteine protease</fullName>
        <ecNumber evidence="11">3.4.22.-</ecNumber>
    </recommendedName>
</protein>
<keyword evidence="3" id="KW-0813">Transport</keyword>
<evidence type="ECO:0000259" key="13">
    <source>
        <dbReference type="Pfam" id="PF03416"/>
    </source>
</evidence>
<feature type="compositionally biased region" description="Acidic residues" evidence="12">
    <location>
        <begin position="430"/>
        <end position="439"/>
    </location>
</feature>
<dbReference type="PANTHER" id="PTHR22624:SF49">
    <property type="entry name" value="CYSTEINE PROTEASE"/>
    <property type="match status" value="1"/>
</dbReference>
<evidence type="ECO:0000256" key="12">
    <source>
        <dbReference type="SAM" id="MobiDB-lite"/>
    </source>
</evidence>
<keyword evidence="4 11" id="KW-0963">Cytoplasm</keyword>
<name>A0ABQ0KUU8_MYCCL</name>
<comment type="catalytic activity">
    <reaction evidence="10">
        <text>[protein]-C-terminal L-amino acid-glycyl-phosphatidylethanolamide + H2O = [protein]-C-terminal L-amino acid-glycine + a 1,2-diacyl-sn-glycero-3-phosphoethanolamine</text>
        <dbReference type="Rhea" id="RHEA:67548"/>
        <dbReference type="Rhea" id="RHEA-COMP:17323"/>
        <dbReference type="Rhea" id="RHEA-COMP:17324"/>
        <dbReference type="ChEBI" id="CHEBI:15377"/>
        <dbReference type="ChEBI" id="CHEBI:64612"/>
        <dbReference type="ChEBI" id="CHEBI:172940"/>
        <dbReference type="ChEBI" id="CHEBI:172941"/>
    </reaction>
    <physiologicalReaction direction="left-to-right" evidence="10">
        <dbReference type="Rhea" id="RHEA:67549"/>
    </physiologicalReaction>
</comment>
<dbReference type="SUPFAM" id="SSF54001">
    <property type="entry name" value="Cysteine proteinases"/>
    <property type="match status" value="2"/>
</dbReference>
<comment type="function">
    <text evidence="11">Required for selective autophagic degradation of the nucleus (nucleophagy) as well as for mitophagy which contributes to regulate mitochondrial quantity and quality by eliminating the mitochondria to a basal level to fulfill cellular energy requirements and preventing excess ROS production.</text>
</comment>